<keyword evidence="9" id="KW-1185">Reference proteome</keyword>
<dbReference type="OrthoDB" id="5414888at2759"/>
<dbReference type="InterPro" id="IPR001680">
    <property type="entry name" value="WD40_rpt"/>
</dbReference>
<feature type="repeat" description="WD" evidence="5">
    <location>
        <begin position="590"/>
        <end position="622"/>
    </location>
</feature>
<dbReference type="InterPro" id="IPR019775">
    <property type="entry name" value="WD40_repeat_CS"/>
</dbReference>
<dbReference type="SUPFAM" id="SSF50978">
    <property type="entry name" value="WD40 repeat-like"/>
    <property type="match status" value="1"/>
</dbReference>
<comment type="subcellular location">
    <subcellularLocation>
        <location evidence="1">Nucleus</location>
        <location evidence="1">Nucleolus</location>
    </subcellularLocation>
</comment>
<dbReference type="GO" id="GO:0034511">
    <property type="term" value="F:U3 snoRNA binding"/>
    <property type="evidence" value="ECO:0007669"/>
    <property type="project" value="TreeGrafter"/>
</dbReference>
<feature type="repeat" description="WD" evidence="5">
    <location>
        <begin position="184"/>
        <end position="225"/>
    </location>
</feature>
<comment type="caution">
    <text evidence="8">The sequence shown here is derived from an EMBL/GenBank/DDBJ whole genome shotgun (WGS) entry which is preliminary data.</text>
</comment>
<dbReference type="Pfam" id="PF08625">
    <property type="entry name" value="Utp13"/>
    <property type="match status" value="1"/>
</dbReference>
<name>A0A210QT06_MIZYE</name>
<accession>A0A210QT06</accession>
<dbReference type="InterPro" id="IPR015943">
    <property type="entry name" value="WD40/YVTN_repeat-like_dom_sf"/>
</dbReference>
<evidence type="ECO:0000256" key="2">
    <source>
        <dbReference type="ARBA" id="ARBA00022574"/>
    </source>
</evidence>
<evidence type="ECO:0000256" key="4">
    <source>
        <dbReference type="ARBA" id="ARBA00023242"/>
    </source>
</evidence>
<dbReference type="FunFam" id="2.130.10.10:FF:000230">
    <property type="entry name" value="Transducin beta-like protein 3"/>
    <property type="match status" value="1"/>
</dbReference>
<evidence type="ECO:0000313" key="8">
    <source>
        <dbReference type="EMBL" id="OWF51866.1"/>
    </source>
</evidence>
<proteinExistence type="predicted"/>
<evidence type="ECO:0000313" key="9">
    <source>
        <dbReference type="Proteomes" id="UP000242188"/>
    </source>
</evidence>
<dbReference type="PANTHER" id="PTHR19854:SF15">
    <property type="entry name" value="TRANSDUCIN BETA-LIKE PROTEIN 3"/>
    <property type="match status" value="1"/>
</dbReference>
<dbReference type="PROSITE" id="PS50294">
    <property type="entry name" value="WD_REPEATS_REGION"/>
    <property type="match status" value="8"/>
</dbReference>
<dbReference type="STRING" id="6573.A0A210QT06"/>
<dbReference type="GO" id="GO:0032040">
    <property type="term" value="C:small-subunit processome"/>
    <property type="evidence" value="ECO:0007669"/>
    <property type="project" value="InterPro"/>
</dbReference>
<keyword evidence="4" id="KW-0539">Nucleus</keyword>
<dbReference type="PANTHER" id="PTHR19854">
    <property type="entry name" value="TRANSDUCIN BETA-LIKE 3"/>
    <property type="match status" value="1"/>
</dbReference>
<feature type="compositionally biased region" description="Basic and acidic residues" evidence="6">
    <location>
        <begin position="913"/>
        <end position="924"/>
    </location>
</feature>
<dbReference type="PRINTS" id="PR00320">
    <property type="entry name" value="GPROTEINBRPT"/>
</dbReference>
<feature type="repeat" description="WD" evidence="5">
    <location>
        <begin position="366"/>
        <end position="407"/>
    </location>
</feature>
<dbReference type="AlphaFoldDB" id="A0A210QT06"/>
<feature type="repeat" description="WD" evidence="5">
    <location>
        <begin position="506"/>
        <end position="547"/>
    </location>
</feature>
<dbReference type="GO" id="GO:0030686">
    <property type="term" value="C:90S preribosome"/>
    <property type="evidence" value="ECO:0007669"/>
    <property type="project" value="TreeGrafter"/>
</dbReference>
<feature type="compositionally biased region" description="Basic residues" evidence="6">
    <location>
        <begin position="868"/>
        <end position="877"/>
    </location>
</feature>
<dbReference type="InterPro" id="IPR020472">
    <property type="entry name" value="WD40_PAC1"/>
</dbReference>
<dbReference type="GO" id="GO:0000472">
    <property type="term" value="P:endonucleolytic cleavage to generate mature 5'-end of SSU-rRNA from (SSU-rRNA, 5.8S rRNA, LSU-rRNA)"/>
    <property type="evidence" value="ECO:0007669"/>
    <property type="project" value="TreeGrafter"/>
</dbReference>
<protein>
    <submittedName>
        <fullName evidence="8">Transducin beta-like protein 3</fullName>
    </submittedName>
</protein>
<evidence type="ECO:0000256" key="3">
    <source>
        <dbReference type="ARBA" id="ARBA00022737"/>
    </source>
</evidence>
<gene>
    <name evidence="8" type="ORF">KP79_PYT05674</name>
</gene>
<dbReference type="Gene3D" id="2.130.10.10">
    <property type="entry name" value="YVTN repeat-like/Quinoprotein amine dehydrogenase"/>
    <property type="match status" value="4"/>
</dbReference>
<dbReference type="InterPro" id="IPR013934">
    <property type="entry name" value="Utp13_C"/>
</dbReference>
<dbReference type="GO" id="GO:0000480">
    <property type="term" value="P:endonucleolytic cleavage in 5'-ETS of tricistronic rRNA transcript (SSU-rRNA, 5.8S rRNA, LSU-rRNA)"/>
    <property type="evidence" value="ECO:0007669"/>
    <property type="project" value="TreeGrafter"/>
</dbReference>
<feature type="domain" description="U3 small nucleolar RNA-associated protein 13 C-terminal" evidence="7">
    <location>
        <begin position="643"/>
        <end position="777"/>
    </location>
</feature>
<dbReference type="PROSITE" id="PS00678">
    <property type="entry name" value="WD_REPEATS_1"/>
    <property type="match status" value="4"/>
</dbReference>
<feature type="repeat" description="WD" evidence="5">
    <location>
        <begin position="464"/>
        <end position="505"/>
    </location>
</feature>
<keyword evidence="2 5" id="KW-0853">WD repeat</keyword>
<dbReference type="SUPFAM" id="SSF50998">
    <property type="entry name" value="Quinoprotein alcohol dehydrogenase-like"/>
    <property type="match status" value="1"/>
</dbReference>
<evidence type="ECO:0000256" key="1">
    <source>
        <dbReference type="ARBA" id="ARBA00004604"/>
    </source>
</evidence>
<dbReference type="InterPro" id="IPR036322">
    <property type="entry name" value="WD40_repeat_dom_sf"/>
</dbReference>
<evidence type="ECO:0000259" key="7">
    <source>
        <dbReference type="Pfam" id="PF08625"/>
    </source>
</evidence>
<dbReference type="SMART" id="SM00320">
    <property type="entry name" value="WD40"/>
    <property type="match status" value="12"/>
</dbReference>
<feature type="compositionally biased region" description="Basic and acidic residues" evidence="6">
    <location>
        <begin position="878"/>
        <end position="887"/>
    </location>
</feature>
<reference evidence="8 9" key="1">
    <citation type="journal article" date="2017" name="Nat. Ecol. Evol.">
        <title>Scallop genome provides insights into evolution of bilaterian karyotype and development.</title>
        <authorList>
            <person name="Wang S."/>
            <person name="Zhang J."/>
            <person name="Jiao W."/>
            <person name="Li J."/>
            <person name="Xun X."/>
            <person name="Sun Y."/>
            <person name="Guo X."/>
            <person name="Huan P."/>
            <person name="Dong B."/>
            <person name="Zhang L."/>
            <person name="Hu X."/>
            <person name="Sun X."/>
            <person name="Wang J."/>
            <person name="Zhao C."/>
            <person name="Wang Y."/>
            <person name="Wang D."/>
            <person name="Huang X."/>
            <person name="Wang R."/>
            <person name="Lv J."/>
            <person name="Li Y."/>
            <person name="Zhang Z."/>
            <person name="Liu B."/>
            <person name="Lu W."/>
            <person name="Hui Y."/>
            <person name="Liang J."/>
            <person name="Zhou Z."/>
            <person name="Hou R."/>
            <person name="Li X."/>
            <person name="Liu Y."/>
            <person name="Li H."/>
            <person name="Ning X."/>
            <person name="Lin Y."/>
            <person name="Zhao L."/>
            <person name="Xing Q."/>
            <person name="Dou J."/>
            <person name="Li Y."/>
            <person name="Mao J."/>
            <person name="Guo H."/>
            <person name="Dou H."/>
            <person name="Li T."/>
            <person name="Mu C."/>
            <person name="Jiang W."/>
            <person name="Fu Q."/>
            <person name="Fu X."/>
            <person name="Miao Y."/>
            <person name="Liu J."/>
            <person name="Yu Q."/>
            <person name="Li R."/>
            <person name="Liao H."/>
            <person name="Li X."/>
            <person name="Kong Y."/>
            <person name="Jiang Z."/>
            <person name="Chourrout D."/>
            <person name="Li R."/>
            <person name="Bao Z."/>
        </authorList>
    </citation>
    <scope>NUCLEOTIDE SEQUENCE [LARGE SCALE GENOMIC DNA]</scope>
    <source>
        <strain evidence="8 9">PY_sf001</strain>
    </source>
</reference>
<dbReference type="Pfam" id="PF00400">
    <property type="entry name" value="WD40"/>
    <property type="match status" value="9"/>
</dbReference>
<feature type="repeat" description="WD" evidence="5">
    <location>
        <begin position="140"/>
        <end position="183"/>
    </location>
</feature>
<dbReference type="PROSITE" id="PS50082">
    <property type="entry name" value="WD_REPEATS_2"/>
    <property type="match status" value="9"/>
</dbReference>
<dbReference type="CDD" id="cd00200">
    <property type="entry name" value="WD40"/>
    <property type="match status" value="1"/>
</dbReference>
<feature type="repeat" description="WD" evidence="5">
    <location>
        <begin position="548"/>
        <end position="589"/>
    </location>
</feature>
<organism evidence="8 9">
    <name type="scientific">Mizuhopecten yessoensis</name>
    <name type="common">Japanese scallop</name>
    <name type="synonym">Patinopecten yessoensis</name>
    <dbReference type="NCBI Taxonomy" id="6573"/>
    <lineage>
        <taxon>Eukaryota</taxon>
        <taxon>Metazoa</taxon>
        <taxon>Spiralia</taxon>
        <taxon>Lophotrochozoa</taxon>
        <taxon>Mollusca</taxon>
        <taxon>Bivalvia</taxon>
        <taxon>Autobranchia</taxon>
        <taxon>Pteriomorphia</taxon>
        <taxon>Pectinida</taxon>
        <taxon>Pectinoidea</taxon>
        <taxon>Pectinidae</taxon>
        <taxon>Mizuhopecten</taxon>
    </lineage>
</organism>
<keyword evidence="3" id="KW-0677">Repeat</keyword>
<dbReference type="InterPro" id="IPR011047">
    <property type="entry name" value="Quinoprotein_ADH-like_sf"/>
</dbReference>
<evidence type="ECO:0000256" key="5">
    <source>
        <dbReference type="PROSITE-ProRule" id="PRU00221"/>
    </source>
</evidence>
<feature type="region of interest" description="Disordered" evidence="6">
    <location>
        <begin position="800"/>
        <end position="945"/>
    </location>
</feature>
<feature type="repeat" description="WD" evidence="5">
    <location>
        <begin position="98"/>
        <end position="139"/>
    </location>
</feature>
<feature type="compositionally biased region" description="Low complexity" evidence="6">
    <location>
        <begin position="811"/>
        <end position="822"/>
    </location>
</feature>
<feature type="compositionally biased region" description="Basic residues" evidence="6">
    <location>
        <begin position="900"/>
        <end position="912"/>
    </location>
</feature>
<dbReference type="Proteomes" id="UP000242188">
    <property type="component" value="Unassembled WGS sequence"/>
</dbReference>
<sequence>MANLKTNFDVLRKYEAFYTGGKIQISGDGEYMFCGCGNKVQVIEIASGLTKFSVGEKEDEDICGFCVTPDDKNVVLATQNLLFRQWNWKESNLVRTWKAIHASPVSVMAFDKSSTLLASGSADSTIKMWDIEKQYCTHNLKGHQGVVSVVEFHPDADKLQLFSAADDYKVRVWDLRSSQCIAAVEAHVSVVTCLCFSQDGSTLYSAGRDSTVAVWDVDELKVVKTFPVLESLESIVLLPAGKSYPELNIDDDTPHIITAGSKGILKLWNVEKTKLTMIRNLNASQEQSIIQASYCPARQQVAVVTFDHNISLLDIDTLKLQKQFCGYTDEVLDLQLMGEDDSHLVMATNSQHLKVFEMETWNCQILQGHSDIVLSVCVHHKERLIASSSKDNSIRLWKLDTDTGQVKCVAVGQGHTHAVNTMAFSWLNARTIVSGGQDSTLKVWDIPDKLDTATVVSLHSRITEKAHDKDINSVAMTPNDKFIASGSQDKTIKVWNTSDLSLLGVMRGHKRGIWCLQFSPVDQCLATSSADGTIKIWSLSDFLCVKTFEGHDSSVLRVIFLNRGMQLMSCGSDGLLKLWTIKSNECVKTFDEHEDKIWALCSNRQENEVITGGADSTVIVWKDVTQEEKDGERAKQEEFILQEQTLSNLIQQKKFLKAIVLAIRLEQPFRVLKIMKEILSENKGEEDLKATLEKLRMDQIDTVLRFASQWNTNSRHCHEAQLVVSSVLELYPQEELAEFPNITSTLEGLLPYTERHFQRMNRLLQQSRFLEYTWQCMRTVADEEKPSKSSSMEFEEIRASTLPLSGAMKENSSSDMDNSDSGVDNDDSYMDDVDSEDDSDDGDSDDKDDENNNDNSSGSDDNEDFTTVKRKTPQLKKKLTEEPVKVSKKEKKRPLETAGKGKRQPKKTAKITKRSEMTLSEKKSERKGKRKISGTLEKVKTKKRR</sequence>
<evidence type="ECO:0000256" key="6">
    <source>
        <dbReference type="SAM" id="MobiDB-lite"/>
    </source>
</evidence>
<feature type="repeat" description="WD" evidence="5">
    <location>
        <begin position="412"/>
        <end position="454"/>
    </location>
</feature>
<feature type="compositionally biased region" description="Acidic residues" evidence="6">
    <location>
        <begin position="823"/>
        <end position="852"/>
    </location>
</feature>
<dbReference type="EMBL" id="NEDP02002059">
    <property type="protein sequence ID" value="OWF51866.1"/>
    <property type="molecule type" value="Genomic_DNA"/>
</dbReference>